<feature type="disulfide bond" evidence="14">
    <location>
        <begin position="27"/>
        <end position="70"/>
    </location>
</feature>
<keyword evidence="11" id="KW-0325">Glycoprotein</keyword>
<dbReference type="AlphaFoldDB" id="A0A4Z2F0V0"/>
<feature type="domain" description="Sushi" evidence="16">
    <location>
        <begin position="25"/>
        <end position="85"/>
    </location>
</feature>
<keyword evidence="18" id="KW-1185">Reference proteome</keyword>
<evidence type="ECO:0000256" key="8">
    <source>
        <dbReference type="ARBA" id="ARBA00022729"/>
    </source>
</evidence>
<proteinExistence type="predicted"/>
<keyword evidence="7" id="KW-0358">Heparin-binding</keyword>
<evidence type="ECO:0000256" key="12">
    <source>
        <dbReference type="ARBA" id="ARBA00029855"/>
    </source>
</evidence>
<keyword evidence="9" id="KW-0677">Repeat</keyword>
<protein>
    <recommendedName>
        <fullName evidence="4">Beta-2-glycoprotein 1</fullName>
    </recommendedName>
    <alternativeName>
        <fullName evidence="12">Apolipoprotein H</fullName>
    </alternativeName>
    <alternativeName>
        <fullName evidence="13">Beta-2-glycoprotein I</fullName>
    </alternativeName>
</protein>
<dbReference type="PANTHER" id="PTHR45785">
    <property type="entry name" value="COMPLEMENT FACTOR H-RELATED"/>
    <property type="match status" value="1"/>
</dbReference>
<feature type="domain" description="Sushi" evidence="16">
    <location>
        <begin position="86"/>
        <end position="148"/>
    </location>
</feature>
<evidence type="ECO:0000256" key="1">
    <source>
        <dbReference type="ARBA" id="ARBA00003651"/>
    </source>
</evidence>
<evidence type="ECO:0000256" key="13">
    <source>
        <dbReference type="ARBA" id="ARBA00033414"/>
    </source>
</evidence>
<comment type="subcellular location">
    <subcellularLocation>
        <location evidence="3">Secreted</location>
    </subcellularLocation>
    <subcellularLocation>
        <location evidence="2">Virion</location>
    </subcellularLocation>
</comment>
<dbReference type="InterPro" id="IPR000436">
    <property type="entry name" value="Sushi_SCR_CCP_dom"/>
</dbReference>
<evidence type="ECO:0000256" key="3">
    <source>
        <dbReference type="ARBA" id="ARBA00004613"/>
    </source>
</evidence>
<comment type="caution">
    <text evidence="17">The sequence shown here is derived from an EMBL/GenBank/DDBJ whole genome shotgun (WGS) entry which is preliminary data.</text>
</comment>
<evidence type="ECO:0000313" key="18">
    <source>
        <dbReference type="Proteomes" id="UP000314294"/>
    </source>
</evidence>
<keyword evidence="5" id="KW-0964">Secreted</keyword>
<dbReference type="CDD" id="cd00033">
    <property type="entry name" value="CCP"/>
    <property type="match status" value="3"/>
</dbReference>
<dbReference type="GO" id="GO:0008201">
    <property type="term" value="F:heparin binding"/>
    <property type="evidence" value="ECO:0007669"/>
    <property type="project" value="UniProtKB-KW"/>
</dbReference>
<keyword evidence="8 15" id="KW-0732">Signal</keyword>
<dbReference type="OrthoDB" id="6103690at2759"/>
<evidence type="ECO:0000256" key="10">
    <source>
        <dbReference type="ARBA" id="ARBA00023157"/>
    </source>
</evidence>
<evidence type="ECO:0000313" key="17">
    <source>
        <dbReference type="EMBL" id="TNN34391.1"/>
    </source>
</evidence>
<dbReference type="InterPro" id="IPR051503">
    <property type="entry name" value="ComplSys_Reg/VirEntry_Med"/>
</dbReference>
<evidence type="ECO:0000256" key="2">
    <source>
        <dbReference type="ARBA" id="ARBA00004328"/>
    </source>
</evidence>
<name>A0A4Z2F0V0_9TELE</name>
<evidence type="ECO:0000256" key="15">
    <source>
        <dbReference type="SAM" id="SignalP"/>
    </source>
</evidence>
<feature type="disulfide bond" evidence="14">
    <location>
        <begin position="151"/>
        <end position="194"/>
    </location>
</feature>
<gene>
    <name evidence="17" type="primary">Apoh</name>
    <name evidence="17" type="ORF">EYF80_055448</name>
</gene>
<comment type="function">
    <text evidence="1">Binds to various kinds of negatively charged substances such as heparin, phospholipids, and dextran sulfate. May prevent activation of the intrinsic blood coagulation cascade by binding to phospholipids on the surface of damaged cells.</text>
</comment>
<evidence type="ECO:0000256" key="4">
    <source>
        <dbReference type="ARBA" id="ARBA00020104"/>
    </source>
</evidence>
<evidence type="ECO:0000256" key="5">
    <source>
        <dbReference type="ARBA" id="ARBA00022525"/>
    </source>
</evidence>
<keyword evidence="6 14" id="KW-0768">Sushi</keyword>
<dbReference type="Pfam" id="PF09014">
    <property type="entry name" value="Sushi_2"/>
    <property type="match status" value="1"/>
</dbReference>
<evidence type="ECO:0000256" key="14">
    <source>
        <dbReference type="PROSITE-ProRule" id="PRU00302"/>
    </source>
</evidence>
<sequence length="294" mass="32682">MERLLALTLLCPFVYFTTAASNQDNVCLRPELAAHVETNGLQRFFNPGRELTLSCHQGYTPVLGPLRIVCGDSGEWTKTKLLCIPVTCGLAPIPQFGMIIYDKRISGNTIDFGVGGTYKCLPPYVVIGNPRAQCTSSGTWTEIPKCQVVTCPTPENIDKGFVSSSDQREYDYMETVKYGCNGDYVIEGSFEIVCQRNGEWSEKPSCKAPCSVGIQKGRILYKGQKIWIKDLQPNKVFHKDIVSVYCMDKVRKCGYAVPTQCTDGRLTIPECFNQPSGIDYVLYSSSLPSEIEQC</sequence>
<evidence type="ECO:0000256" key="9">
    <source>
        <dbReference type="ARBA" id="ARBA00022737"/>
    </source>
</evidence>
<accession>A0A4Z2F0V0</accession>
<evidence type="ECO:0000259" key="16">
    <source>
        <dbReference type="PROSITE" id="PS50923"/>
    </source>
</evidence>
<dbReference type="PANTHER" id="PTHR45785:SF2">
    <property type="entry name" value="COMPLEMENT FACTOR H-RELATED"/>
    <property type="match status" value="1"/>
</dbReference>
<dbReference type="Proteomes" id="UP000314294">
    <property type="component" value="Unassembled WGS sequence"/>
</dbReference>
<dbReference type="InterPro" id="IPR015104">
    <property type="entry name" value="Sushi_2"/>
</dbReference>
<feature type="domain" description="Sushi" evidence="16">
    <location>
        <begin position="149"/>
        <end position="208"/>
    </location>
</feature>
<evidence type="ECO:0000256" key="11">
    <source>
        <dbReference type="ARBA" id="ARBA00023180"/>
    </source>
</evidence>
<dbReference type="SUPFAM" id="SSF57535">
    <property type="entry name" value="Complement control module/SCR domain"/>
    <property type="match status" value="4"/>
</dbReference>
<comment type="caution">
    <text evidence="14">Lacks conserved residue(s) required for the propagation of feature annotation.</text>
</comment>
<organism evidence="17 18">
    <name type="scientific">Liparis tanakae</name>
    <name type="common">Tanaka's snailfish</name>
    <dbReference type="NCBI Taxonomy" id="230148"/>
    <lineage>
        <taxon>Eukaryota</taxon>
        <taxon>Metazoa</taxon>
        <taxon>Chordata</taxon>
        <taxon>Craniata</taxon>
        <taxon>Vertebrata</taxon>
        <taxon>Euteleostomi</taxon>
        <taxon>Actinopterygii</taxon>
        <taxon>Neopterygii</taxon>
        <taxon>Teleostei</taxon>
        <taxon>Neoteleostei</taxon>
        <taxon>Acanthomorphata</taxon>
        <taxon>Eupercaria</taxon>
        <taxon>Perciformes</taxon>
        <taxon>Cottioidei</taxon>
        <taxon>Cottales</taxon>
        <taxon>Liparidae</taxon>
        <taxon>Liparis</taxon>
    </lineage>
</organism>
<feature type="signal peptide" evidence="15">
    <location>
        <begin position="1"/>
        <end position="19"/>
    </location>
</feature>
<dbReference type="EMBL" id="SRLO01001975">
    <property type="protein sequence ID" value="TNN34391.1"/>
    <property type="molecule type" value="Genomic_DNA"/>
</dbReference>
<reference evidence="17 18" key="1">
    <citation type="submission" date="2019-03" db="EMBL/GenBank/DDBJ databases">
        <title>First draft genome of Liparis tanakae, snailfish: a comprehensive survey of snailfish specific genes.</title>
        <authorList>
            <person name="Kim W."/>
            <person name="Song I."/>
            <person name="Jeong J.-H."/>
            <person name="Kim D."/>
            <person name="Kim S."/>
            <person name="Ryu S."/>
            <person name="Song J.Y."/>
            <person name="Lee S.K."/>
        </authorList>
    </citation>
    <scope>NUCLEOTIDE SEQUENCE [LARGE SCALE GENOMIC DNA]</scope>
    <source>
        <tissue evidence="17">Muscle</tissue>
    </source>
</reference>
<dbReference type="InterPro" id="IPR035976">
    <property type="entry name" value="Sushi/SCR/CCP_sf"/>
</dbReference>
<dbReference type="GO" id="GO:0005576">
    <property type="term" value="C:extracellular region"/>
    <property type="evidence" value="ECO:0007669"/>
    <property type="project" value="UniProtKB-SubCell"/>
</dbReference>
<evidence type="ECO:0000256" key="7">
    <source>
        <dbReference type="ARBA" id="ARBA00022674"/>
    </source>
</evidence>
<evidence type="ECO:0000256" key="6">
    <source>
        <dbReference type="ARBA" id="ARBA00022659"/>
    </source>
</evidence>
<dbReference type="SMART" id="SM00032">
    <property type="entry name" value="CCP"/>
    <property type="match status" value="3"/>
</dbReference>
<dbReference type="Pfam" id="PF00084">
    <property type="entry name" value="Sushi"/>
    <property type="match status" value="3"/>
</dbReference>
<feature type="chain" id="PRO_5021224527" description="Beta-2-glycoprotein 1" evidence="15">
    <location>
        <begin position="20"/>
        <end position="294"/>
    </location>
</feature>
<dbReference type="PROSITE" id="PS50923">
    <property type="entry name" value="SUSHI"/>
    <property type="match status" value="3"/>
</dbReference>
<dbReference type="Gene3D" id="2.10.70.10">
    <property type="entry name" value="Complement Module, domain 1"/>
    <property type="match status" value="4"/>
</dbReference>
<keyword evidence="10 14" id="KW-1015">Disulfide bond</keyword>